<organism evidence="1 2">
    <name type="scientific">Streptomyces carpaticus</name>
    <dbReference type="NCBI Taxonomy" id="285558"/>
    <lineage>
        <taxon>Bacteria</taxon>
        <taxon>Bacillati</taxon>
        <taxon>Actinomycetota</taxon>
        <taxon>Actinomycetes</taxon>
        <taxon>Kitasatosporales</taxon>
        <taxon>Streptomycetaceae</taxon>
        <taxon>Streptomyces</taxon>
    </lineage>
</organism>
<keyword evidence="2" id="KW-1185">Reference proteome</keyword>
<evidence type="ECO:0000313" key="1">
    <source>
        <dbReference type="EMBL" id="MFB4196986.1"/>
    </source>
</evidence>
<dbReference type="RefSeq" id="WP_375065181.1">
    <property type="nucleotide sequence ID" value="NZ_JBHGBT010000024.1"/>
</dbReference>
<protein>
    <recommendedName>
        <fullName evidence="3">WXG100 family type VII secretion target</fullName>
    </recommendedName>
</protein>
<evidence type="ECO:0000313" key="2">
    <source>
        <dbReference type="Proteomes" id="UP001577267"/>
    </source>
</evidence>
<name>A0ABV4ZS80_9ACTN</name>
<evidence type="ECO:0008006" key="3">
    <source>
        <dbReference type="Google" id="ProtNLM"/>
    </source>
</evidence>
<accession>A0ABV4ZS80</accession>
<dbReference type="EMBL" id="JBHGBT010000024">
    <property type="protein sequence ID" value="MFB4196986.1"/>
    <property type="molecule type" value="Genomic_DNA"/>
</dbReference>
<gene>
    <name evidence="1" type="ORF">ACE11A_21825</name>
</gene>
<comment type="caution">
    <text evidence="1">The sequence shown here is derived from an EMBL/GenBank/DDBJ whole genome shotgun (WGS) entry which is preliminary data.</text>
</comment>
<dbReference type="Proteomes" id="UP001577267">
    <property type="component" value="Unassembled WGS sequence"/>
</dbReference>
<sequence>MPDWLGAGLDSLFSTINPFPSAANVTYASVRNADLGPLDSTVTSLATLTAKLGEMEEDAAAMNGMARGSLWTGLNATVSKAYISRTAGKFTDAHTQAEALHSILSDLLTDLRGCQDGLLRLEANSEAEGFRISPEGVISSAQPPHLRLSQLNAGVGTGGIAEPDPEGIPPETQQAMWHARTRINEIIEKAGESDTIAARALTDLLSEGNGRFVHTDLTGIDDARENQVQQDAEAVTFLAGKEDKTAADWRMLGDYFALHADNPDFATYVVDTIGLDNYLALVQELDLSTTDLASTNVDIDHIKTGMANTLNTAMSPSIDFTTHPPGSDAYTAWLRTEEGQAYERRLNALHTIGPERMYTPDSWLDPVTDERKGYDFLLDLMERTDSPMHDVFYYDMLDGMVAAEKSNGGIWMGDRYPGTDTEWDPKNNGTDRLLALGARGNAEATTHFFDPDATDNLDYFIGDGEDSRTVFFGSDMARDLFNGRTYNEAPGLTAALEVAATGRSGGSASEGHSDANIRIAEKIWNTYGADPSRSRGDHPAPDMRPTLGVIAADYIADITHAVSDVTHSDQEANFSNKTSILLHEIGKDEEAYRLITAANLYDMNLAMDEAVRQHGHNEDRLLTAAGNIATRNGQVSGILTDAYATGRYQDQLDADAAANASVDQWEDVASYLLGGAVYGSISASGQAAMADTLVQEVNASIFDSFRVDNSISAAQQESRDYSNARTHYVTMAENSLSMALDRAGIDASEYEDFPLVEGSVQLSAGTGHDIGTTRIERPR</sequence>
<proteinExistence type="predicted"/>
<reference evidence="1 2" key="1">
    <citation type="submission" date="2024-09" db="EMBL/GenBank/DDBJ databases">
        <title>Draft genome sequence of multifaceted antimicrobials producing Streptomyces sp. strain FH1.</title>
        <authorList>
            <person name="Hassan F."/>
            <person name="Ali H."/>
            <person name="Hassan N."/>
            <person name="Nawaz A."/>
        </authorList>
    </citation>
    <scope>NUCLEOTIDE SEQUENCE [LARGE SCALE GENOMIC DNA]</scope>
    <source>
        <strain evidence="1 2">FH1</strain>
    </source>
</reference>